<dbReference type="AlphaFoldDB" id="A0A2T5LN86"/>
<dbReference type="RefSeq" id="XP_040749143.1">
    <property type="nucleotide sequence ID" value="XM_040900225.1"/>
</dbReference>
<feature type="compositionally biased region" description="Basic and acidic residues" evidence="1">
    <location>
        <begin position="269"/>
        <end position="278"/>
    </location>
</feature>
<dbReference type="GeneID" id="63817107"/>
<feature type="compositionally biased region" description="Low complexity" evidence="1">
    <location>
        <begin position="151"/>
        <end position="168"/>
    </location>
</feature>
<feature type="compositionally biased region" description="Basic and acidic residues" evidence="1">
    <location>
        <begin position="307"/>
        <end position="319"/>
    </location>
</feature>
<feature type="compositionally biased region" description="Basic and acidic residues" evidence="1">
    <location>
        <begin position="188"/>
        <end position="203"/>
    </location>
</feature>
<comment type="caution">
    <text evidence="2">The sequence shown here is derived from an EMBL/GenBank/DDBJ whole genome shotgun (WGS) entry which is preliminary data.</text>
</comment>
<evidence type="ECO:0000313" key="2">
    <source>
        <dbReference type="EMBL" id="PTU17751.1"/>
    </source>
</evidence>
<feature type="compositionally biased region" description="Pro residues" evidence="1">
    <location>
        <begin position="255"/>
        <end position="266"/>
    </location>
</feature>
<name>A0A2T5LN86_9EURO</name>
<feature type="region of interest" description="Disordered" evidence="1">
    <location>
        <begin position="109"/>
        <end position="369"/>
    </location>
</feature>
<dbReference type="OrthoDB" id="5371646at2759"/>
<proteinExistence type="predicted"/>
<organism evidence="2 3">
    <name type="scientific">Aspergillus ochraceoroseus IBT 24754</name>
    <dbReference type="NCBI Taxonomy" id="1392256"/>
    <lineage>
        <taxon>Eukaryota</taxon>
        <taxon>Fungi</taxon>
        <taxon>Dikarya</taxon>
        <taxon>Ascomycota</taxon>
        <taxon>Pezizomycotina</taxon>
        <taxon>Eurotiomycetes</taxon>
        <taxon>Eurotiomycetidae</taxon>
        <taxon>Eurotiales</taxon>
        <taxon>Aspergillaceae</taxon>
        <taxon>Aspergillus</taxon>
        <taxon>Aspergillus subgen. Nidulantes</taxon>
    </lineage>
</organism>
<evidence type="ECO:0000256" key="1">
    <source>
        <dbReference type="SAM" id="MobiDB-lite"/>
    </source>
</evidence>
<evidence type="ECO:0000313" key="3">
    <source>
        <dbReference type="Proteomes" id="UP000244073"/>
    </source>
</evidence>
<gene>
    <name evidence="2" type="ORF">P175DRAFT_0535495</name>
</gene>
<feature type="compositionally biased region" description="Polar residues" evidence="1">
    <location>
        <begin position="219"/>
        <end position="228"/>
    </location>
</feature>
<protein>
    <submittedName>
        <fullName evidence="2">Uncharacterized protein</fullName>
    </submittedName>
</protein>
<dbReference type="Proteomes" id="UP000244073">
    <property type="component" value="Unassembled WGS sequence"/>
</dbReference>
<feature type="compositionally biased region" description="Basic and acidic residues" evidence="1">
    <location>
        <begin position="326"/>
        <end position="337"/>
    </location>
</feature>
<feature type="compositionally biased region" description="Polar residues" evidence="1">
    <location>
        <begin position="294"/>
        <end position="303"/>
    </location>
</feature>
<accession>A0A2T5LN86</accession>
<sequence>MSNLPERPWTEEEKYTLLTEILKKARVPSSHLVKMIKDFNISPSWADIPLPSGTDQEAFSVSTFPTISQVYVMCLRSTPALSCLLRAFYNMCQQHVQLSVNPGLGSIPPPRYDSSAPPATHVDASAGVRKRPLYPADKPILAPRAIQPRPSTSTASYSSESGASAILSPGTGGVTARGEPPRKRGRPSKAESERRKAAAEARGETYPPVRRSGSHKVKISSTPTSPSTVEAGGSPFTVHPGSRPPNVSQPEMRYVPPPLRTMPPIGPVDEERARDMSSREIGPAIRELPRPTEIRQTLPSPQALQLGHRETIPRIEPGERPYGTLAHDRHPFTDSSRRSLVHPAPRRPDELPTIDPQVPLSTTAEKRTE</sequence>
<dbReference type="VEuPathDB" id="FungiDB:P175DRAFT_0535495"/>
<dbReference type="EMBL" id="MSFN02000009">
    <property type="protein sequence ID" value="PTU17751.1"/>
    <property type="molecule type" value="Genomic_DNA"/>
</dbReference>
<reference evidence="2 3" key="1">
    <citation type="journal article" date="2018" name="Proc. Natl. Acad. Sci. U.S.A.">
        <title>Linking secondary metabolites to gene clusters through genome sequencing of six diverse Aspergillus species.</title>
        <authorList>
            <person name="Kaerboelling I."/>
            <person name="Vesth T.C."/>
            <person name="Frisvad J.C."/>
            <person name="Nybo J.L."/>
            <person name="Theobald S."/>
            <person name="Kuo A."/>
            <person name="Bowyer P."/>
            <person name="Matsuda Y."/>
            <person name="Mondo S."/>
            <person name="Lyhne E.K."/>
            <person name="Kogle M.E."/>
            <person name="Clum A."/>
            <person name="Lipzen A."/>
            <person name="Salamov A."/>
            <person name="Ngan C.Y."/>
            <person name="Daum C."/>
            <person name="Chiniquy J."/>
            <person name="Barry K."/>
            <person name="LaButti K."/>
            <person name="Haridas S."/>
            <person name="Simmons B.A."/>
            <person name="Magnuson J.K."/>
            <person name="Mortensen U.H."/>
            <person name="Larsen T.O."/>
            <person name="Grigoriev I.V."/>
            <person name="Baker S.E."/>
            <person name="Andersen M.R."/>
        </authorList>
    </citation>
    <scope>NUCLEOTIDE SEQUENCE [LARGE SCALE GENOMIC DNA]</scope>
    <source>
        <strain evidence="2 3">IBT 24754</strain>
    </source>
</reference>